<protein>
    <submittedName>
        <fullName evidence="2">Uncharacterized protein</fullName>
    </submittedName>
</protein>
<name>A0ABR9T7T6_9SPHI</name>
<accession>A0ABR9T7T6</accession>
<evidence type="ECO:0000313" key="2">
    <source>
        <dbReference type="EMBL" id="MBE8721360.1"/>
    </source>
</evidence>
<dbReference type="EMBL" id="PSKQ01000021">
    <property type="protein sequence ID" value="MBE8721360.1"/>
    <property type="molecule type" value="Genomic_DNA"/>
</dbReference>
<feature type="region of interest" description="Disordered" evidence="1">
    <location>
        <begin position="1"/>
        <end position="29"/>
    </location>
</feature>
<proteinExistence type="predicted"/>
<comment type="caution">
    <text evidence="2">The sequence shown here is derived from an EMBL/GenBank/DDBJ whole genome shotgun (WGS) entry which is preliminary data.</text>
</comment>
<sequence>MAWFQLNPSGDPTQPNDYSSNPSPTCDGTDQICAVQAEDDGTGHPVLTEPLKDEMIQALQFGNPSTNVQLRDA</sequence>
<gene>
    <name evidence="2" type="ORF">C4F40_11560</name>
</gene>
<organism evidence="2 3">
    <name type="scientific">Sphingobacterium pedocola</name>
    <dbReference type="NCBI Taxonomy" id="2082722"/>
    <lineage>
        <taxon>Bacteria</taxon>
        <taxon>Pseudomonadati</taxon>
        <taxon>Bacteroidota</taxon>
        <taxon>Sphingobacteriia</taxon>
        <taxon>Sphingobacteriales</taxon>
        <taxon>Sphingobacteriaceae</taxon>
        <taxon>Sphingobacterium</taxon>
    </lineage>
</organism>
<keyword evidence="3" id="KW-1185">Reference proteome</keyword>
<dbReference type="Proteomes" id="UP000618319">
    <property type="component" value="Unassembled WGS sequence"/>
</dbReference>
<evidence type="ECO:0000313" key="3">
    <source>
        <dbReference type="Proteomes" id="UP000618319"/>
    </source>
</evidence>
<evidence type="ECO:0000256" key="1">
    <source>
        <dbReference type="SAM" id="MobiDB-lite"/>
    </source>
</evidence>
<dbReference type="RefSeq" id="WP_196939322.1">
    <property type="nucleotide sequence ID" value="NZ_MU158690.1"/>
</dbReference>
<reference evidence="2 3" key="1">
    <citation type="submission" date="2018-02" db="EMBL/GenBank/DDBJ databases">
        <title>Sphingobacterium KA21.</title>
        <authorList>
            <person name="Vasarhelyi B.M."/>
            <person name="Deshmukh S."/>
            <person name="Balint B."/>
            <person name="Kukolya J."/>
        </authorList>
    </citation>
    <scope>NUCLEOTIDE SEQUENCE [LARGE SCALE GENOMIC DNA]</scope>
    <source>
        <strain evidence="2 3">Ka21</strain>
    </source>
</reference>
<feature type="compositionally biased region" description="Polar residues" evidence="1">
    <location>
        <begin position="1"/>
        <end position="28"/>
    </location>
</feature>